<dbReference type="Pfam" id="PF00271">
    <property type="entry name" value="Helicase_C"/>
    <property type="match status" value="1"/>
</dbReference>
<evidence type="ECO:0000256" key="7">
    <source>
        <dbReference type="ARBA" id="ARBA00022840"/>
    </source>
</evidence>
<dbReference type="GO" id="GO:0003678">
    <property type="term" value="F:DNA helicase activity"/>
    <property type="evidence" value="ECO:0007669"/>
    <property type="project" value="UniProtKB-EC"/>
</dbReference>
<evidence type="ECO:0000259" key="12">
    <source>
        <dbReference type="PROSITE" id="PS51192"/>
    </source>
</evidence>
<dbReference type="InterPro" id="IPR000330">
    <property type="entry name" value="SNF2_N"/>
</dbReference>
<keyword evidence="4" id="KW-0547">Nucleotide-binding</keyword>
<feature type="region of interest" description="Disordered" evidence="11">
    <location>
        <begin position="817"/>
        <end position="855"/>
    </location>
</feature>
<feature type="region of interest" description="Disordered" evidence="11">
    <location>
        <begin position="1086"/>
        <end position="1128"/>
    </location>
</feature>
<name>A0A4Y7TVM3_COPMI</name>
<evidence type="ECO:0000256" key="11">
    <source>
        <dbReference type="SAM" id="MobiDB-lite"/>
    </source>
</evidence>
<evidence type="ECO:0000256" key="8">
    <source>
        <dbReference type="ARBA" id="ARBA00022853"/>
    </source>
</evidence>
<dbReference type="SMART" id="SM00487">
    <property type="entry name" value="DEXDc"/>
    <property type="match status" value="1"/>
</dbReference>
<dbReference type="AlphaFoldDB" id="A0A4Y7TVM3"/>
<feature type="compositionally biased region" description="Basic and acidic residues" evidence="11">
    <location>
        <begin position="1092"/>
        <end position="1105"/>
    </location>
</feature>
<dbReference type="Gene3D" id="3.40.50.300">
    <property type="entry name" value="P-loop containing nucleotide triphosphate hydrolases"/>
    <property type="match status" value="1"/>
</dbReference>
<keyword evidence="10" id="KW-0539">Nucleus</keyword>
<feature type="region of interest" description="Disordered" evidence="11">
    <location>
        <begin position="1"/>
        <end position="94"/>
    </location>
</feature>
<keyword evidence="5" id="KW-0378">Hydrolase</keyword>
<organism evidence="14 15">
    <name type="scientific">Coprinellus micaceus</name>
    <name type="common">Glistening ink-cap mushroom</name>
    <name type="synonym">Coprinus micaceus</name>
    <dbReference type="NCBI Taxonomy" id="71717"/>
    <lineage>
        <taxon>Eukaryota</taxon>
        <taxon>Fungi</taxon>
        <taxon>Dikarya</taxon>
        <taxon>Basidiomycota</taxon>
        <taxon>Agaricomycotina</taxon>
        <taxon>Agaricomycetes</taxon>
        <taxon>Agaricomycetidae</taxon>
        <taxon>Agaricales</taxon>
        <taxon>Agaricineae</taxon>
        <taxon>Psathyrellaceae</taxon>
        <taxon>Coprinellus</taxon>
    </lineage>
</organism>
<feature type="compositionally biased region" description="Polar residues" evidence="11">
    <location>
        <begin position="1"/>
        <end position="12"/>
    </location>
</feature>
<dbReference type="PROSITE" id="PS51194">
    <property type="entry name" value="HELICASE_CTER"/>
    <property type="match status" value="1"/>
</dbReference>
<evidence type="ECO:0000256" key="10">
    <source>
        <dbReference type="ARBA" id="ARBA00023242"/>
    </source>
</evidence>
<keyword evidence="15" id="KW-1185">Reference proteome</keyword>
<dbReference type="CDD" id="cd18793">
    <property type="entry name" value="SF2_C_SNF"/>
    <property type="match status" value="1"/>
</dbReference>
<feature type="compositionally biased region" description="Polar residues" evidence="11">
    <location>
        <begin position="35"/>
        <end position="47"/>
    </location>
</feature>
<evidence type="ECO:0000256" key="9">
    <source>
        <dbReference type="ARBA" id="ARBA00023125"/>
    </source>
</evidence>
<feature type="domain" description="Helicase ATP-binding" evidence="12">
    <location>
        <begin position="560"/>
        <end position="735"/>
    </location>
</feature>
<dbReference type="PROSITE" id="PS51192">
    <property type="entry name" value="HELICASE_ATP_BIND_1"/>
    <property type="match status" value="1"/>
</dbReference>
<dbReference type="GO" id="GO:0140658">
    <property type="term" value="F:ATP-dependent chromatin remodeler activity"/>
    <property type="evidence" value="ECO:0007669"/>
    <property type="project" value="UniProtKB-ARBA"/>
</dbReference>
<feature type="domain" description="Helicase C-terminal" evidence="13">
    <location>
        <begin position="945"/>
        <end position="1107"/>
    </location>
</feature>
<dbReference type="FunFam" id="3.40.50.10810:FF:000014">
    <property type="entry name" value="SWI/SNF-related matrix-associated actin-dependent regulator of chromatin subfamily A containing DEAD/H box 1"/>
    <property type="match status" value="1"/>
</dbReference>
<keyword evidence="9" id="KW-0238">DNA-binding</keyword>
<dbReference type="GO" id="GO:0016787">
    <property type="term" value="F:hydrolase activity"/>
    <property type="evidence" value="ECO:0007669"/>
    <property type="project" value="UniProtKB-KW"/>
</dbReference>
<accession>A0A4Y7TVM3</accession>
<keyword evidence="8" id="KW-0156">Chromatin regulator</keyword>
<feature type="compositionally biased region" description="Basic and acidic residues" evidence="11">
    <location>
        <begin position="145"/>
        <end position="163"/>
    </location>
</feature>
<dbReference type="OrthoDB" id="5857104at2759"/>
<evidence type="ECO:0000256" key="1">
    <source>
        <dbReference type="ARBA" id="ARBA00004123"/>
    </source>
</evidence>
<comment type="subcellular location">
    <subcellularLocation>
        <location evidence="1">Nucleus</location>
    </subcellularLocation>
</comment>
<dbReference type="GO" id="GO:0005524">
    <property type="term" value="F:ATP binding"/>
    <property type="evidence" value="ECO:0007669"/>
    <property type="project" value="UniProtKB-KW"/>
</dbReference>
<dbReference type="GO" id="GO:0005694">
    <property type="term" value="C:chromosome"/>
    <property type="evidence" value="ECO:0007669"/>
    <property type="project" value="UniProtKB-ARBA"/>
</dbReference>
<dbReference type="GO" id="GO:0003677">
    <property type="term" value="F:DNA binding"/>
    <property type="evidence" value="ECO:0007669"/>
    <property type="project" value="UniProtKB-KW"/>
</dbReference>
<dbReference type="InterPro" id="IPR014001">
    <property type="entry name" value="Helicase_ATP-bd"/>
</dbReference>
<feature type="region of interest" description="Disordered" evidence="11">
    <location>
        <begin position="131"/>
        <end position="219"/>
    </location>
</feature>
<dbReference type="Pfam" id="PF00176">
    <property type="entry name" value="SNF2-rel_dom"/>
    <property type="match status" value="1"/>
</dbReference>
<reference evidence="14 15" key="1">
    <citation type="journal article" date="2019" name="Nat. Ecol. Evol.">
        <title>Megaphylogeny resolves global patterns of mushroom evolution.</title>
        <authorList>
            <person name="Varga T."/>
            <person name="Krizsan K."/>
            <person name="Foldi C."/>
            <person name="Dima B."/>
            <person name="Sanchez-Garcia M."/>
            <person name="Sanchez-Ramirez S."/>
            <person name="Szollosi G.J."/>
            <person name="Szarkandi J.G."/>
            <person name="Papp V."/>
            <person name="Albert L."/>
            <person name="Andreopoulos W."/>
            <person name="Angelini C."/>
            <person name="Antonin V."/>
            <person name="Barry K.W."/>
            <person name="Bougher N.L."/>
            <person name="Buchanan P."/>
            <person name="Buyck B."/>
            <person name="Bense V."/>
            <person name="Catcheside P."/>
            <person name="Chovatia M."/>
            <person name="Cooper J."/>
            <person name="Damon W."/>
            <person name="Desjardin D."/>
            <person name="Finy P."/>
            <person name="Geml J."/>
            <person name="Haridas S."/>
            <person name="Hughes K."/>
            <person name="Justo A."/>
            <person name="Karasinski D."/>
            <person name="Kautmanova I."/>
            <person name="Kiss B."/>
            <person name="Kocsube S."/>
            <person name="Kotiranta H."/>
            <person name="LaButti K.M."/>
            <person name="Lechner B.E."/>
            <person name="Liimatainen K."/>
            <person name="Lipzen A."/>
            <person name="Lukacs Z."/>
            <person name="Mihaltcheva S."/>
            <person name="Morgado L.N."/>
            <person name="Niskanen T."/>
            <person name="Noordeloos M.E."/>
            <person name="Ohm R.A."/>
            <person name="Ortiz-Santana B."/>
            <person name="Ovrebo C."/>
            <person name="Racz N."/>
            <person name="Riley R."/>
            <person name="Savchenko A."/>
            <person name="Shiryaev A."/>
            <person name="Soop K."/>
            <person name="Spirin V."/>
            <person name="Szebenyi C."/>
            <person name="Tomsovsky M."/>
            <person name="Tulloss R.E."/>
            <person name="Uehling J."/>
            <person name="Grigoriev I.V."/>
            <person name="Vagvolgyi C."/>
            <person name="Papp T."/>
            <person name="Martin F.M."/>
            <person name="Miettinen O."/>
            <person name="Hibbett D.S."/>
            <person name="Nagy L.G."/>
        </authorList>
    </citation>
    <scope>NUCLEOTIDE SEQUENCE [LARGE SCALE GENOMIC DNA]</scope>
    <source>
        <strain evidence="14 15">FP101781</strain>
    </source>
</reference>
<sequence length="1128" mass="125568">MMSGADTASNKKQALEQLRFKKKMATTKASSSSSYNTQRLNTQSTAHNPPPPAQSRDATLTSHYFPSAPATPSLGRVLVPSSSPLGPEHQHNKSQAYVPPVIPNLAQSSGQPYAPAWANRSMMFGADPLSAPSAFTSASSSSSSDLRRQRPTDASAHQDEGPPRKRQNMGSSMNDTGADASEVPSSPEISRAGARRRRLTSGSADTTMSLSEDDTLPEVSALVAGPSKSRLVRERPIQAPALTTTPSLPSPEKFYGFKLAWVGEPESRIRGAWMEANGDQTRAQALMRDRNWTPAPPPTPSVAKPVEKDVGRVKEVEEANKAQRAAIREKGKMSAIYANRPAVITTPSAAKPTVVPDSPTTPFIPTRGKRVKKLVLSESEEESDEDSLPEIKKPRIATHESRVLDYFNTRTKAALQELTGCSSDQADIIIDKRPYTSKDDFFEKLGQGKKKAGPAGLSPKLFDDSVSIFKGYGSVDTILEDCERIGASLRTAIASWSTPEEKSASTSDLPGDEVEEGALSLRSLGKGKEKKNRGFLSKQPPLAKGIQLKDYQLLGVNWLNLLYRRKLSCILADEMGLGKTIQVISFLAHLKEQGNKGPHLVVVPSSTLENWCREFARFAPQVNVQTYYAGKEERPALRQTLNDTAKCKSRSDEGWEVLITTYNLAQGDDRDRKFFRKLDWDCSIFDEGHVLKNFQSQRYQSLLKYGSNWRLLLTGTPLQNNLQELVSLMNFILPEQFSDKFEDIHAIFKAKGDAKVSLLSQERISRAKKMMTPFVLRRRKDQVLKDLPNKTERIEWCEMTDLQRSIYNDALQRSRKTILETDPDNPESITPKPDAPTKPAKKKTTRPKDKQYAENSSNVLMDLRKAAAHPMLFRTQFTDENLTGMTKQLLKEPDFKKRGAVFDLVKEDMTVMTDSELQMFCGTYKSIRKFLKNKDIYVDSGKITVLLKLLKGYKKQGRKVLIFSQFTQVLDILQNVLKIQGMKFLVLTGSTPVDVRQTLVDEFGEDDSLDVFLLSTKAGGMGINLTAASVVIMFDQDFNPHNDRQAQDRAYRIGQKRDVDVVKLISKGTIEEEMLRLGETKLALDEAVAGDPDGKGESAPEKEMKTSLMKALRRQLERDEVKEKDKSS</sequence>
<gene>
    <name evidence="14" type="ORF">FA13DRAFT_1657144</name>
</gene>
<dbReference type="InterPro" id="IPR049730">
    <property type="entry name" value="SNF2/RAD54-like_C"/>
</dbReference>
<keyword evidence="6" id="KW-0347">Helicase</keyword>
<dbReference type="Proteomes" id="UP000298030">
    <property type="component" value="Unassembled WGS sequence"/>
</dbReference>
<proteinExistence type="inferred from homology"/>
<feature type="compositionally biased region" description="Basic and acidic residues" evidence="11">
    <location>
        <begin position="1114"/>
        <end position="1128"/>
    </location>
</feature>
<dbReference type="EC" id="3.6.4.12" evidence="3"/>
<dbReference type="InterPro" id="IPR038718">
    <property type="entry name" value="SNF2-like_sf"/>
</dbReference>
<dbReference type="PANTHER" id="PTHR10799">
    <property type="entry name" value="SNF2/RAD54 HELICASE FAMILY"/>
    <property type="match status" value="1"/>
</dbReference>
<feature type="compositionally biased region" description="Low complexity" evidence="11">
    <location>
        <begin position="131"/>
        <end position="144"/>
    </location>
</feature>
<evidence type="ECO:0000256" key="2">
    <source>
        <dbReference type="ARBA" id="ARBA00007025"/>
    </source>
</evidence>
<evidence type="ECO:0000313" key="15">
    <source>
        <dbReference type="Proteomes" id="UP000298030"/>
    </source>
</evidence>
<dbReference type="GO" id="GO:0005634">
    <property type="term" value="C:nucleus"/>
    <property type="evidence" value="ECO:0007669"/>
    <property type="project" value="UniProtKB-SubCell"/>
</dbReference>
<keyword evidence="7" id="KW-0067">ATP-binding</keyword>
<dbReference type="InterPro" id="IPR027417">
    <property type="entry name" value="P-loop_NTPase"/>
</dbReference>
<evidence type="ECO:0000313" key="14">
    <source>
        <dbReference type="EMBL" id="TEB38213.1"/>
    </source>
</evidence>
<comment type="similarity">
    <text evidence="2">Belongs to the SNF2/RAD54 helicase family.</text>
</comment>
<evidence type="ECO:0000256" key="5">
    <source>
        <dbReference type="ARBA" id="ARBA00022801"/>
    </source>
</evidence>
<evidence type="ECO:0000259" key="13">
    <source>
        <dbReference type="PROSITE" id="PS51194"/>
    </source>
</evidence>
<dbReference type="EMBL" id="QPFP01000003">
    <property type="protein sequence ID" value="TEB38213.1"/>
    <property type="molecule type" value="Genomic_DNA"/>
</dbReference>
<dbReference type="STRING" id="71717.A0A4Y7TVM3"/>
<dbReference type="SMART" id="SM00490">
    <property type="entry name" value="HELICc"/>
    <property type="match status" value="1"/>
</dbReference>
<evidence type="ECO:0000256" key="3">
    <source>
        <dbReference type="ARBA" id="ARBA00012551"/>
    </source>
</evidence>
<dbReference type="SUPFAM" id="SSF52540">
    <property type="entry name" value="P-loop containing nucleoside triphosphate hydrolases"/>
    <property type="match status" value="2"/>
</dbReference>
<evidence type="ECO:0000256" key="6">
    <source>
        <dbReference type="ARBA" id="ARBA00022806"/>
    </source>
</evidence>
<feature type="compositionally biased region" description="Polar residues" evidence="11">
    <location>
        <begin position="200"/>
        <end position="210"/>
    </location>
</feature>
<evidence type="ECO:0000256" key="4">
    <source>
        <dbReference type="ARBA" id="ARBA00022741"/>
    </source>
</evidence>
<comment type="caution">
    <text evidence="14">The sequence shown here is derived from an EMBL/GenBank/DDBJ whole genome shotgun (WGS) entry which is preliminary data.</text>
</comment>
<dbReference type="Gene3D" id="3.40.50.10810">
    <property type="entry name" value="Tandem AAA-ATPase domain"/>
    <property type="match status" value="1"/>
</dbReference>
<dbReference type="InterPro" id="IPR001650">
    <property type="entry name" value="Helicase_C-like"/>
</dbReference>
<protein>
    <recommendedName>
        <fullName evidence="3">DNA helicase</fullName>
        <ecNumber evidence="3">3.6.4.12</ecNumber>
    </recommendedName>
</protein>